<proteinExistence type="predicted"/>
<dbReference type="AlphaFoldDB" id="A0A8B8AB74"/>
<keyword evidence="2" id="KW-1185">Reference proteome</keyword>
<feature type="domain" description="CARD" evidence="1">
    <location>
        <begin position="113"/>
        <end position="202"/>
    </location>
</feature>
<dbReference type="PANTHER" id="PTHR15034">
    <property type="entry name" value="DEATH DOMAIN-CONTAINING PROTEIN CRADD"/>
    <property type="match status" value="1"/>
</dbReference>
<reference evidence="3" key="1">
    <citation type="submission" date="2025-08" db="UniProtKB">
        <authorList>
            <consortium name="RefSeq"/>
        </authorList>
    </citation>
    <scope>IDENTIFICATION</scope>
    <source>
        <tissue evidence="3">Whole sample</tissue>
    </source>
</reference>
<dbReference type="Gene3D" id="1.10.533.10">
    <property type="entry name" value="Death Domain, Fas"/>
    <property type="match status" value="2"/>
</dbReference>
<dbReference type="Pfam" id="PF20720">
    <property type="entry name" value="nSTAND3"/>
    <property type="match status" value="1"/>
</dbReference>
<dbReference type="KEGG" id="cvn:111100306"/>
<evidence type="ECO:0000313" key="2">
    <source>
        <dbReference type="Proteomes" id="UP000694844"/>
    </source>
</evidence>
<dbReference type="RefSeq" id="XP_022287743.1">
    <property type="nucleotide sequence ID" value="XM_022432035.1"/>
</dbReference>
<dbReference type="GeneID" id="111100306"/>
<gene>
    <name evidence="3" type="primary">LOC111100306</name>
</gene>
<dbReference type="InterPro" id="IPR037939">
    <property type="entry name" value="CRADD"/>
</dbReference>
<evidence type="ECO:0000313" key="3">
    <source>
        <dbReference type="RefSeq" id="XP_022287743.1"/>
    </source>
</evidence>
<dbReference type="CDD" id="cd01671">
    <property type="entry name" value="CARD"/>
    <property type="match status" value="2"/>
</dbReference>
<organism evidence="2 3">
    <name type="scientific">Crassostrea virginica</name>
    <name type="common">Eastern oyster</name>
    <dbReference type="NCBI Taxonomy" id="6565"/>
    <lineage>
        <taxon>Eukaryota</taxon>
        <taxon>Metazoa</taxon>
        <taxon>Spiralia</taxon>
        <taxon>Lophotrochozoa</taxon>
        <taxon>Mollusca</taxon>
        <taxon>Bivalvia</taxon>
        <taxon>Autobranchia</taxon>
        <taxon>Pteriomorphia</taxon>
        <taxon>Ostreida</taxon>
        <taxon>Ostreoidea</taxon>
        <taxon>Ostreidae</taxon>
        <taxon>Crassostrea</taxon>
    </lineage>
</organism>
<dbReference type="SUPFAM" id="SSF47986">
    <property type="entry name" value="DEATH domain"/>
    <property type="match status" value="2"/>
</dbReference>
<dbReference type="GO" id="GO:0070513">
    <property type="term" value="F:death domain binding"/>
    <property type="evidence" value="ECO:0007669"/>
    <property type="project" value="InterPro"/>
</dbReference>
<sequence>MPKYVTCPLSSEDCQRIQRNLIFLKENLEQDEIRDTFVDEGLWDICDLEKIDAEKTSNGKTEIFLRLLLKSGPTAYTVFVSALKKNGSSHIVERLENTSVSKNFPEPSNINLLPNANAQRIRKNWDFLKENIEQHELRDHLIVEAIWDIPNFDKIDAGKTSEEKNEIFLNLILKSRPRAFEVFIAALKKKSSSHIIERLENTTITDDFSNPSENCSNRDLLEHWRQEDDIFVSTNASRNVEELSKSKNLVIVAGHSGCGKSATVQHIALQYRREGWDVKPVDTIEEIKETYVSETFTENKTVFVYHDPIGKESYNEILYILWERYEQRLKLFLKKVKLFLTCRTWILSDKRVKGLFEEKEIIVVLDDNENKLSDDEKWQIFKKHNANADLPEKQQAEILKTETYFPLLCKLFAGNKHLSGDGFTLFREPIEVVKKEIETLKVKDAIKYCCLVCLVFYNDTLCLTYFTKHDQLFRKCLNLCGLPEYTAPAMINANLELLEGYFVKKIGDTYHFYHDFVMEVTTLVFGKRLSSRDY</sequence>
<dbReference type="InterPro" id="IPR011029">
    <property type="entry name" value="DEATH-like_dom_sf"/>
</dbReference>
<dbReference type="Proteomes" id="UP000694844">
    <property type="component" value="Chromosome 6"/>
</dbReference>
<name>A0A8B8AB74_CRAVI</name>
<evidence type="ECO:0000259" key="1">
    <source>
        <dbReference type="PROSITE" id="PS50209"/>
    </source>
</evidence>
<dbReference type="Pfam" id="PF00619">
    <property type="entry name" value="CARD"/>
    <property type="match status" value="2"/>
</dbReference>
<dbReference type="Gene3D" id="3.40.50.300">
    <property type="entry name" value="P-loop containing nucleotide triphosphate hydrolases"/>
    <property type="match status" value="1"/>
</dbReference>
<dbReference type="InterPro" id="IPR001315">
    <property type="entry name" value="CARD"/>
</dbReference>
<dbReference type="SUPFAM" id="SSF52540">
    <property type="entry name" value="P-loop containing nucleoside triphosphate hydrolases"/>
    <property type="match status" value="1"/>
</dbReference>
<accession>A0A8B8AB74</accession>
<protein>
    <submittedName>
        <fullName evidence="3">Uncharacterized protein LOC111100306</fullName>
    </submittedName>
</protein>
<feature type="domain" description="CARD" evidence="1">
    <location>
        <begin position="9"/>
        <end position="98"/>
    </location>
</feature>
<dbReference type="GO" id="GO:0002020">
    <property type="term" value="F:protease binding"/>
    <property type="evidence" value="ECO:0007669"/>
    <property type="project" value="InterPro"/>
</dbReference>
<dbReference type="InterPro" id="IPR027417">
    <property type="entry name" value="P-loop_NTPase"/>
</dbReference>
<dbReference type="OrthoDB" id="10655281at2759"/>
<dbReference type="GO" id="GO:0042981">
    <property type="term" value="P:regulation of apoptotic process"/>
    <property type="evidence" value="ECO:0007669"/>
    <property type="project" value="InterPro"/>
</dbReference>
<dbReference type="PROSITE" id="PS50209">
    <property type="entry name" value="CARD"/>
    <property type="match status" value="2"/>
</dbReference>
<dbReference type="PANTHER" id="PTHR15034:SF5">
    <property type="entry name" value="DEATH DOMAIN-CONTAINING PROTEIN CRADD"/>
    <property type="match status" value="1"/>
</dbReference>
<dbReference type="InterPro" id="IPR049050">
    <property type="entry name" value="nSTAND3"/>
</dbReference>